<dbReference type="Proteomes" id="UP001419268">
    <property type="component" value="Unassembled WGS sequence"/>
</dbReference>
<protein>
    <submittedName>
        <fullName evidence="1">Uncharacterized protein</fullName>
    </submittedName>
</protein>
<name>A0AAP0JV60_9MAGN</name>
<accession>A0AAP0JV60</accession>
<dbReference type="SUPFAM" id="SSF50630">
    <property type="entry name" value="Acid proteases"/>
    <property type="match status" value="1"/>
</dbReference>
<evidence type="ECO:0000313" key="2">
    <source>
        <dbReference type="Proteomes" id="UP001419268"/>
    </source>
</evidence>
<dbReference type="EMBL" id="JBBNAG010000004">
    <property type="protein sequence ID" value="KAK9140404.1"/>
    <property type="molecule type" value="Genomic_DNA"/>
</dbReference>
<keyword evidence="2" id="KW-1185">Reference proteome</keyword>
<comment type="caution">
    <text evidence="1">The sequence shown here is derived from an EMBL/GenBank/DDBJ whole genome shotgun (WGS) entry which is preliminary data.</text>
</comment>
<dbReference type="InterPro" id="IPR021109">
    <property type="entry name" value="Peptidase_aspartic_dom_sf"/>
</dbReference>
<proteinExistence type="predicted"/>
<reference evidence="1 2" key="1">
    <citation type="submission" date="2024-01" db="EMBL/GenBank/DDBJ databases">
        <title>Genome assemblies of Stephania.</title>
        <authorList>
            <person name="Yang L."/>
        </authorList>
    </citation>
    <scope>NUCLEOTIDE SEQUENCE [LARGE SCALE GENOMIC DNA]</scope>
    <source>
        <strain evidence="1">JXDWG</strain>
        <tissue evidence="1">Leaf</tissue>
    </source>
</reference>
<dbReference type="AlphaFoldDB" id="A0AAP0JV60"/>
<sequence>MRTELTQYLASSFMSVDGSRGLDWVQIGASLVKHGKRIIFEDFISNYYNSETLRKMWGITDKKDMQMTFLCTKNSFRERKVGKVLDQLRRIKAIGNRDSILWACKTLPLGNADVSNTLAATVVDLRSGMFEKVSKTFAAYDPRNPIVVSEPSLQKSRFVTNLQKTFVFGSVLKESMNTKQGRHGVVLVKVHEIEAQLRWLVEGQGATVRRRLQTALIFTVDPYTKTRNALFFPTITRTFYYVELAGVGVGGEVIPVAEAAVGSGGGGVIVDLGTAVTRLETAVRDMFRGVRGVTGGGRDGAVPHALRSESAGERELADVGLRFRWGKSVRLLARNYLVLKVTPLNMSIILK</sequence>
<gene>
    <name evidence="1" type="ORF">Scep_010085</name>
</gene>
<evidence type="ECO:0000313" key="1">
    <source>
        <dbReference type="EMBL" id="KAK9140404.1"/>
    </source>
</evidence>
<organism evidence="1 2">
    <name type="scientific">Stephania cephalantha</name>
    <dbReference type="NCBI Taxonomy" id="152367"/>
    <lineage>
        <taxon>Eukaryota</taxon>
        <taxon>Viridiplantae</taxon>
        <taxon>Streptophyta</taxon>
        <taxon>Embryophyta</taxon>
        <taxon>Tracheophyta</taxon>
        <taxon>Spermatophyta</taxon>
        <taxon>Magnoliopsida</taxon>
        <taxon>Ranunculales</taxon>
        <taxon>Menispermaceae</taxon>
        <taxon>Menispermoideae</taxon>
        <taxon>Cissampelideae</taxon>
        <taxon>Stephania</taxon>
    </lineage>
</organism>
<dbReference type="Gene3D" id="2.40.70.10">
    <property type="entry name" value="Acid Proteases"/>
    <property type="match status" value="1"/>
</dbReference>